<accession>A0A7X6KS01</accession>
<dbReference type="AlphaFoldDB" id="A0A7X6KS01"/>
<reference evidence="1 2" key="1">
    <citation type="submission" date="2020-04" db="EMBL/GenBank/DDBJ databases">
        <title>MicrobeNet Type strains.</title>
        <authorList>
            <person name="Nicholson A.C."/>
        </authorList>
    </citation>
    <scope>NUCLEOTIDE SEQUENCE [LARGE SCALE GENOMIC DNA]</scope>
    <source>
        <strain evidence="1 2">ATCC BAA-788</strain>
    </source>
</reference>
<proteinExistence type="predicted"/>
<dbReference type="Proteomes" id="UP000581206">
    <property type="component" value="Unassembled WGS sequence"/>
</dbReference>
<dbReference type="Pfam" id="PF24716">
    <property type="entry name" value="WapI"/>
    <property type="match status" value="1"/>
</dbReference>
<gene>
    <name evidence="1" type="ORF">HGA03_00535</name>
</gene>
<sequence length="102" mass="11567">MTASEAEDFAEWLHAVAVCPGSGGTLPGRMSFIEPLFTFDVVSVRGGEIALRVKLTHEALPAGPDRYTRRPVVYELWMDRRVVDWAADEWRRALAAVPPRWW</sequence>
<dbReference type="InterPro" id="IPR056510">
    <property type="entry name" value="WapI"/>
</dbReference>
<evidence type="ECO:0000313" key="1">
    <source>
        <dbReference type="EMBL" id="NKY21149.1"/>
    </source>
</evidence>
<protein>
    <submittedName>
        <fullName evidence="1">Uncharacterized protein</fullName>
    </submittedName>
</protein>
<dbReference type="EMBL" id="JAAXOX010000001">
    <property type="protein sequence ID" value="NKY21149.1"/>
    <property type="molecule type" value="Genomic_DNA"/>
</dbReference>
<keyword evidence="2" id="KW-1185">Reference proteome</keyword>
<name>A0A7X6KS01_9CELL</name>
<organism evidence="1 2">
    <name type="scientific">Cellulomonas denverensis</name>
    <dbReference type="NCBI Taxonomy" id="264297"/>
    <lineage>
        <taxon>Bacteria</taxon>
        <taxon>Bacillati</taxon>
        <taxon>Actinomycetota</taxon>
        <taxon>Actinomycetes</taxon>
        <taxon>Micrococcales</taxon>
        <taxon>Cellulomonadaceae</taxon>
        <taxon>Cellulomonas</taxon>
    </lineage>
</organism>
<evidence type="ECO:0000313" key="2">
    <source>
        <dbReference type="Proteomes" id="UP000581206"/>
    </source>
</evidence>
<comment type="caution">
    <text evidence="1">The sequence shown here is derived from an EMBL/GenBank/DDBJ whole genome shotgun (WGS) entry which is preliminary data.</text>
</comment>